<name>A0A5C6YRI3_9FLAO</name>
<dbReference type="Gene3D" id="3.40.630.30">
    <property type="match status" value="1"/>
</dbReference>
<dbReference type="GO" id="GO:0016747">
    <property type="term" value="F:acyltransferase activity, transferring groups other than amino-acyl groups"/>
    <property type="evidence" value="ECO:0007669"/>
    <property type="project" value="InterPro"/>
</dbReference>
<proteinExistence type="predicted"/>
<feature type="domain" description="N-acetyltransferase" evidence="3">
    <location>
        <begin position="7"/>
        <end position="192"/>
    </location>
</feature>
<evidence type="ECO:0000313" key="5">
    <source>
        <dbReference type="Proteomes" id="UP000321945"/>
    </source>
</evidence>
<evidence type="ECO:0000259" key="3">
    <source>
        <dbReference type="PROSITE" id="PS51186"/>
    </source>
</evidence>
<dbReference type="InterPro" id="IPR000182">
    <property type="entry name" value="GNAT_dom"/>
</dbReference>
<dbReference type="CDD" id="cd04301">
    <property type="entry name" value="NAT_SF"/>
    <property type="match status" value="1"/>
</dbReference>
<dbReference type="PROSITE" id="PS51186">
    <property type="entry name" value="GNAT"/>
    <property type="match status" value="1"/>
</dbReference>
<keyword evidence="5" id="KW-1185">Reference proteome</keyword>
<evidence type="ECO:0000256" key="2">
    <source>
        <dbReference type="ARBA" id="ARBA00023315"/>
    </source>
</evidence>
<dbReference type="OrthoDB" id="5319888at2"/>
<dbReference type="PANTHER" id="PTHR43420:SF47">
    <property type="entry name" value="N-ACETYLTRANSFERASE DOMAIN-CONTAINING PROTEIN"/>
    <property type="match status" value="1"/>
</dbReference>
<dbReference type="Proteomes" id="UP000321945">
    <property type="component" value="Unassembled WGS sequence"/>
</dbReference>
<dbReference type="Pfam" id="PF00583">
    <property type="entry name" value="Acetyltransf_1"/>
    <property type="match status" value="1"/>
</dbReference>
<reference evidence="4 5" key="1">
    <citation type="submission" date="2019-08" db="EMBL/GenBank/DDBJ databases">
        <title>Genome of Aequorivita lipolytica Y10-2 (type strain).</title>
        <authorList>
            <person name="Bowman J.P."/>
        </authorList>
    </citation>
    <scope>NUCLEOTIDE SEQUENCE [LARGE SCALE GENOMIC DNA]</scope>
    <source>
        <strain evidence="4 5">Y10-2</strain>
    </source>
</reference>
<keyword evidence="1 4" id="KW-0808">Transferase</keyword>
<comment type="caution">
    <text evidence="4">The sequence shown here is derived from an EMBL/GenBank/DDBJ whole genome shotgun (WGS) entry which is preliminary data.</text>
</comment>
<dbReference type="InterPro" id="IPR016181">
    <property type="entry name" value="Acyl_CoA_acyltransferase"/>
</dbReference>
<dbReference type="RefSeq" id="WP_111815140.1">
    <property type="nucleotide sequence ID" value="NZ_CBCRZQ010000003.1"/>
</dbReference>
<protein>
    <submittedName>
        <fullName evidence="4">GNAT family N-acetyltransferase</fullName>
    </submittedName>
</protein>
<dbReference type="AlphaFoldDB" id="A0A5C6YRI3"/>
<gene>
    <name evidence="4" type="ORF">ESV24_02860</name>
</gene>
<dbReference type="SUPFAM" id="SSF55729">
    <property type="entry name" value="Acyl-CoA N-acyltransferases (Nat)"/>
    <property type="match status" value="1"/>
</dbReference>
<organism evidence="4 5">
    <name type="scientific">Aequorivita lipolytica</name>
    <dbReference type="NCBI Taxonomy" id="153267"/>
    <lineage>
        <taxon>Bacteria</taxon>
        <taxon>Pseudomonadati</taxon>
        <taxon>Bacteroidota</taxon>
        <taxon>Flavobacteriia</taxon>
        <taxon>Flavobacteriales</taxon>
        <taxon>Flavobacteriaceae</taxon>
        <taxon>Aequorivita</taxon>
    </lineage>
</organism>
<accession>A0A5C6YRI3</accession>
<evidence type="ECO:0000256" key="1">
    <source>
        <dbReference type="ARBA" id="ARBA00022679"/>
    </source>
</evidence>
<dbReference type="EMBL" id="VORU01000002">
    <property type="protein sequence ID" value="TXD70128.1"/>
    <property type="molecule type" value="Genomic_DNA"/>
</dbReference>
<evidence type="ECO:0000313" key="4">
    <source>
        <dbReference type="EMBL" id="TXD70128.1"/>
    </source>
</evidence>
<keyword evidence="2" id="KW-0012">Acyltransferase</keyword>
<dbReference type="InterPro" id="IPR050680">
    <property type="entry name" value="YpeA/RimI_acetyltransf"/>
</dbReference>
<sequence>MKSLETQNIRPARPEDYKQVAPLIVQAMEDLACTFANTADTKQAVPLFAHFFQQTANQYSFAHTLVYAEGDEIKGSITFYDGQLLPKYRAPFLKYIAETYMVKDLAIEDETIPGEVYIDTLSVYPKHQGKGIGKKLLAAAIEHARQDGHKKIGLLVDFENPNAKRLYVALGFESIGKKQLGNGIYEHLQLKF</sequence>
<dbReference type="PANTHER" id="PTHR43420">
    <property type="entry name" value="ACETYLTRANSFERASE"/>
    <property type="match status" value="1"/>
</dbReference>